<evidence type="ECO:0000313" key="9">
    <source>
        <dbReference type="Proteomes" id="UP000268162"/>
    </source>
</evidence>
<accession>A0A4P9ZXD8</accession>
<keyword evidence="9" id="KW-1185">Reference proteome</keyword>
<feature type="domain" description="MARVEL" evidence="7">
    <location>
        <begin position="22"/>
        <end position="152"/>
    </location>
</feature>
<feature type="transmembrane region" description="Helical" evidence="6">
    <location>
        <begin position="16"/>
        <end position="34"/>
    </location>
</feature>
<comment type="subcellular location">
    <subcellularLocation>
        <location evidence="1">Membrane</location>
        <topology evidence="1">Multi-pass membrane protein</topology>
    </subcellularLocation>
</comment>
<evidence type="ECO:0000256" key="6">
    <source>
        <dbReference type="SAM" id="Phobius"/>
    </source>
</evidence>
<proteinExistence type="predicted"/>
<feature type="region of interest" description="Disordered" evidence="5">
    <location>
        <begin position="196"/>
        <end position="234"/>
    </location>
</feature>
<dbReference type="InterPro" id="IPR008253">
    <property type="entry name" value="Marvel"/>
</dbReference>
<organism evidence="8 9">
    <name type="scientific">Dimargaris cristalligena</name>
    <dbReference type="NCBI Taxonomy" id="215637"/>
    <lineage>
        <taxon>Eukaryota</taxon>
        <taxon>Fungi</taxon>
        <taxon>Fungi incertae sedis</taxon>
        <taxon>Zoopagomycota</taxon>
        <taxon>Kickxellomycotina</taxon>
        <taxon>Dimargaritomycetes</taxon>
        <taxon>Dimargaritales</taxon>
        <taxon>Dimargaritaceae</taxon>
        <taxon>Dimargaris</taxon>
    </lineage>
</organism>
<dbReference type="Pfam" id="PF01284">
    <property type="entry name" value="MARVEL"/>
    <property type="match status" value="1"/>
</dbReference>
<dbReference type="OrthoDB" id="2117453at2759"/>
<feature type="transmembrane region" description="Helical" evidence="6">
    <location>
        <begin position="95"/>
        <end position="115"/>
    </location>
</feature>
<evidence type="ECO:0000256" key="3">
    <source>
        <dbReference type="ARBA" id="ARBA00022989"/>
    </source>
</evidence>
<evidence type="ECO:0000259" key="7">
    <source>
        <dbReference type="Pfam" id="PF01284"/>
    </source>
</evidence>
<evidence type="ECO:0000256" key="5">
    <source>
        <dbReference type="SAM" id="MobiDB-lite"/>
    </source>
</evidence>
<feature type="compositionally biased region" description="Basic and acidic residues" evidence="5">
    <location>
        <begin position="196"/>
        <end position="206"/>
    </location>
</feature>
<dbReference type="Proteomes" id="UP000268162">
    <property type="component" value="Unassembled WGS sequence"/>
</dbReference>
<evidence type="ECO:0000256" key="4">
    <source>
        <dbReference type="ARBA" id="ARBA00023136"/>
    </source>
</evidence>
<dbReference type="EMBL" id="ML002381">
    <property type="protein sequence ID" value="RKP38307.1"/>
    <property type="molecule type" value="Genomic_DNA"/>
</dbReference>
<evidence type="ECO:0000256" key="2">
    <source>
        <dbReference type="ARBA" id="ARBA00022692"/>
    </source>
</evidence>
<reference evidence="9" key="1">
    <citation type="journal article" date="2018" name="Nat. Microbiol.">
        <title>Leveraging single-cell genomics to expand the fungal tree of life.</title>
        <authorList>
            <person name="Ahrendt S.R."/>
            <person name="Quandt C.A."/>
            <person name="Ciobanu D."/>
            <person name="Clum A."/>
            <person name="Salamov A."/>
            <person name="Andreopoulos B."/>
            <person name="Cheng J.F."/>
            <person name="Woyke T."/>
            <person name="Pelin A."/>
            <person name="Henrissat B."/>
            <person name="Reynolds N.K."/>
            <person name="Benny G.L."/>
            <person name="Smith M.E."/>
            <person name="James T.Y."/>
            <person name="Grigoriev I.V."/>
        </authorList>
    </citation>
    <scope>NUCLEOTIDE SEQUENCE [LARGE SCALE GENOMIC DNA]</scope>
    <source>
        <strain evidence="9">RSA 468</strain>
    </source>
</reference>
<evidence type="ECO:0000256" key="1">
    <source>
        <dbReference type="ARBA" id="ARBA00004141"/>
    </source>
</evidence>
<protein>
    <recommendedName>
        <fullName evidence="7">MARVEL domain-containing protein</fullName>
    </recommendedName>
</protein>
<dbReference type="GO" id="GO:0016020">
    <property type="term" value="C:membrane"/>
    <property type="evidence" value="ECO:0007669"/>
    <property type="project" value="UniProtKB-SubCell"/>
</dbReference>
<gene>
    <name evidence="8" type="ORF">BJ085DRAFT_36774</name>
</gene>
<feature type="transmembrane region" description="Helical" evidence="6">
    <location>
        <begin position="135"/>
        <end position="158"/>
    </location>
</feature>
<name>A0A4P9ZXD8_9FUNG</name>
<dbReference type="AlphaFoldDB" id="A0A4P9ZXD8"/>
<keyword evidence="2 6" id="KW-0812">Transmembrane</keyword>
<feature type="transmembrane region" description="Helical" evidence="6">
    <location>
        <begin position="54"/>
        <end position="74"/>
    </location>
</feature>
<keyword evidence="3 6" id="KW-1133">Transmembrane helix</keyword>
<sequence>MRFDFTNEQSLRARKIFYMVGIVLSFITLVLGAVTISKYTSGSSLHWYSSSHSFILFTAAFAMVVSALNLVAYWTTENQSPGLLQWCVHPILETVVAGLDLIFWFFGSIAIAVTTKANSCDSSYLYTGAYAACHVARATIAFSFLSLFVFMLVLSTLLRDTFVRNRSSQYMFTNAGIGPGPHLLSQSALNQEAKSTEAAEVPEYKSQDPALSSYIENSSDHTTMAMPEPEHYTR</sequence>
<evidence type="ECO:0000313" key="8">
    <source>
        <dbReference type="EMBL" id="RKP38307.1"/>
    </source>
</evidence>
<keyword evidence="4 6" id="KW-0472">Membrane</keyword>